<evidence type="ECO:0000313" key="2">
    <source>
        <dbReference type="Proteomes" id="UP001152888"/>
    </source>
</evidence>
<comment type="caution">
    <text evidence="1">The sequence shown here is derived from an EMBL/GenBank/DDBJ whole genome shotgun (WGS) entry which is preliminary data.</text>
</comment>
<evidence type="ECO:0000313" key="1">
    <source>
        <dbReference type="EMBL" id="CAH1961538.1"/>
    </source>
</evidence>
<keyword evidence="2" id="KW-1185">Reference proteome</keyword>
<gene>
    <name evidence="1" type="ORF">ACAOBT_LOCUS4210</name>
</gene>
<dbReference type="Proteomes" id="UP001152888">
    <property type="component" value="Unassembled WGS sequence"/>
</dbReference>
<protein>
    <submittedName>
        <fullName evidence="1">Uncharacterized protein</fullName>
    </submittedName>
</protein>
<accession>A0A9P0NW71</accession>
<dbReference type="AlphaFoldDB" id="A0A9P0NW71"/>
<reference evidence="1" key="1">
    <citation type="submission" date="2022-03" db="EMBL/GenBank/DDBJ databases">
        <authorList>
            <person name="Sayadi A."/>
        </authorList>
    </citation>
    <scope>NUCLEOTIDE SEQUENCE</scope>
</reference>
<name>A0A9P0NW71_ACAOB</name>
<organism evidence="1 2">
    <name type="scientific">Acanthoscelides obtectus</name>
    <name type="common">Bean weevil</name>
    <name type="synonym">Bruchus obtectus</name>
    <dbReference type="NCBI Taxonomy" id="200917"/>
    <lineage>
        <taxon>Eukaryota</taxon>
        <taxon>Metazoa</taxon>
        <taxon>Ecdysozoa</taxon>
        <taxon>Arthropoda</taxon>
        <taxon>Hexapoda</taxon>
        <taxon>Insecta</taxon>
        <taxon>Pterygota</taxon>
        <taxon>Neoptera</taxon>
        <taxon>Endopterygota</taxon>
        <taxon>Coleoptera</taxon>
        <taxon>Polyphaga</taxon>
        <taxon>Cucujiformia</taxon>
        <taxon>Chrysomeloidea</taxon>
        <taxon>Chrysomelidae</taxon>
        <taxon>Bruchinae</taxon>
        <taxon>Bruchini</taxon>
        <taxon>Acanthoscelides</taxon>
    </lineage>
</organism>
<proteinExistence type="predicted"/>
<dbReference type="EMBL" id="CAKOFQ010006695">
    <property type="protein sequence ID" value="CAH1961538.1"/>
    <property type="molecule type" value="Genomic_DNA"/>
</dbReference>
<sequence length="70" mass="8245">MSLFNVNFYEEIFKNAFTDHWYFSHILGEQANVILTVAPTNWTPDVYGTRITLREQQKNYVPWVSSTDSI</sequence>